<proteinExistence type="inferred from homology"/>
<comment type="caution">
    <text evidence="9">The sequence shown here is derived from an EMBL/GenBank/DDBJ whole genome shotgun (WGS) entry which is preliminary data.</text>
</comment>
<dbReference type="InterPro" id="IPR001750">
    <property type="entry name" value="ND/Mrp_TM"/>
</dbReference>
<evidence type="ECO:0000256" key="5">
    <source>
        <dbReference type="ARBA" id="ARBA00022989"/>
    </source>
</evidence>
<comment type="similarity">
    <text evidence="2">Belongs to the CPA3 antiporters (TC 2.A.63) subunit D family.</text>
</comment>
<gene>
    <name evidence="9" type="ORF">BHW43_06485</name>
</gene>
<reference evidence="9 10" key="1">
    <citation type="journal article" date="2016" name="Nat. Biotechnol.">
        <title>Measurement of bacterial replication rates in microbial communities.</title>
        <authorList>
            <person name="Brown C.T."/>
            <person name="Olm M.R."/>
            <person name="Thomas B.C."/>
            <person name="Banfield J.F."/>
        </authorList>
    </citation>
    <scope>NUCLEOTIDE SEQUENCE [LARGE SCALE GENOMIC DNA]</scope>
    <source>
        <strain evidence="9">46_33</strain>
    </source>
</reference>
<evidence type="ECO:0000256" key="1">
    <source>
        <dbReference type="ARBA" id="ARBA00004651"/>
    </source>
</evidence>
<evidence type="ECO:0000256" key="4">
    <source>
        <dbReference type="ARBA" id="ARBA00022692"/>
    </source>
</evidence>
<dbReference type="EMBL" id="MNTG01000030">
    <property type="protein sequence ID" value="OLA37471.1"/>
    <property type="molecule type" value="Genomic_DNA"/>
</dbReference>
<evidence type="ECO:0000256" key="3">
    <source>
        <dbReference type="ARBA" id="ARBA00022475"/>
    </source>
</evidence>
<evidence type="ECO:0000313" key="10">
    <source>
        <dbReference type="Proteomes" id="UP000186777"/>
    </source>
</evidence>
<sequence length="501" mass="54542">MTILDCRPFLAVGVSFIAAVLIAFSRRWPNLRETWSVIASVLKFGIILSMLPAVLDGNQYQWTLCQITDTVGLTLRTDPAGMIFAVLASMLWVPMNFYSIGYMRCNNESEQTGYFAAFAICMSAVMGIAMAENLLTFFIFYELLTLASYPLVLHKRNQEALMASRKYLIYTLISGQLFLAGVIAVYCISGTMDFTPGGFLTTDMAPRWVLQAIFVLMILAGSVKAAVMPLHGWLPAAMIAPTPVSALLHAVAVVKTGVFAVLRIIGFVFGPKLLAEIGVVDVLAWAAAASIIISSLIALRQDHLKRRLAFSTIGQLSYIVLGAALISPLSIKGAYLHLVAHAVMKITLFMCAGLIIARTHRNNISELYGIGKKLPVTMACFTIASLGIAGTPFLVGFVSKWNLALGALQAGKPLYILVWVASALLAAGYLMPVVQMAYFRKDPQEEFREYGDISYSMLIPICVTTIIAVVLGIVPDIYPHFYELATMASNAICAGWNGGWM</sequence>
<dbReference type="STRING" id="626940.BHW43_06485"/>
<dbReference type="AlphaFoldDB" id="A0A1Q6R519"/>
<dbReference type="PANTHER" id="PTHR42703:SF1">
    <property type="entry name" value="NA(+)_H(+) ANTIPORTER SUBUNIT D1"/>
    <property type="match status" value="1"/>
</dbReference>
<evidence type="ECO:0000313" key="9">
    <source>
        <dbReference type="EMBL" id="OLA37471.1"/>
    </source>
</evidence>
<dbReference type="RefSeq" id="WP_009146423.1">
    <property type="nucleotide sequence ID" value="NZ_CABKPS010000094.1"/>
</dbReference>
<dbReference type="PANTHER" id="PTHR42703">
    <property type="entry name" value="NADH DEHYDROGENASE"/>
    <property type="match status" value="1"/>
</dbReference>
<feature type="domain" description="NADH:quinone oxidoreductase/Mrp antiporter transmembrane" evidence="8">
    <location>
        <begin position="131"/>
        <end position="424"/>
    </location>
</feature>
<evidence type="ECO:0000259" key="8">
    <source>
        <dbReference type="Pfam" id="PF00361"/>
    </source>
</evidence>
<keyword evidence="3" id="KW-1003">Cell membrane</keyword>
<organism evidence="9 10">
    <name type="scientific">Phascolarctobacterium succinatutens</name>
    <dbReference type="NCBI Taxonomy" id="626940"/>
    <lineage>
        <taxon>Bacteria</taxon>
        <taxon>Bacillati</taxon>
        <taxon>Bacillota</taxon>
        <taxon>Negativicutes</taxon>
        <taxon>Acidaminococcales</taxon>
        <taxon>Acidaminococcaceae</taxon>
        <taxon>Phascolarctobacterium</taxon>
    </lineage>
</organism>
<dbReference type="GeneID" id="78525328"/>
<dbReference type="Pfam" id="PF00361">
    <property type="entry name" value="Proton_antipo_M"/>
    <property type="match status" value="1"/>
</dbReference>
<dbReference type="Proteomes" id="UP000186777">
    <property type="component" value="Unassembled WGS sequence"/>
</dbReference>
<keyword evidence="6" id="KW-0472">Membrane</keyword>
<dbReference type="InterPro" id="IPR050586">
    <property type="entry name" value="CPA3_Na-H_Antiporter_D"/>
</dbReference>
<comment type="subcellular location">
    <subcellularLocation>
        <location evidence="1">Cell membrane</location>
        <topology evidence="1">Multi-pass membrane protein</topology>
    </subcellularLocation>
    <subcellularLocation>
        <location evidence="7">Membrane</location>
        <topology evidence="7">Multi-pass membrane protein</topology>
    </subcellularLocation>
</comment>
<dbReference type="GO" id="GO:0005886">
    <property type="term" value="C:plasma membrane"/>
    <property type="evidence" value="ECO:0007669"/>
    <property type="project" value="UniProtKB-SubCell"/>
</dbReference>
<protein>
    <submittedName>
        <fullName evidence="9">Cation:proton antiporter</fullName>
    </submittedName>
</protein>
<name>A0A1Q6R519_9FIRM</name>
<dbReference type="PRINTS" id="PR01434">
    <property type="entry name" value="NADHDHGNASE5"/>
</dbReference>
<evidence type="ECO:0000256" key="6">
    <source>
        <dbReference type="ARBA" id="ARBA00023136"/>
    </source>
</evidence>
<keyword evidence="4 7" id="KW-0812">Transmembrane</keyword>
<evidence type="ECO:0000256" key="2">
    <source>
        <dbReference type="ARBA" id="ARBA00005346"/>
    </source>
</evidence>
<keyword evidence="5" id="KW-1133">Transmembrane helix</keyword>
<evidence type="ECO:0000256" key="7">
    <source>
        <dbReference type="RuleBase" id="RU000320"/>
    </source>
</evidence>
<accession>A0A1Q6R519</accession>